<dbReference type="Pfam" id="PF00005">
    <property type="entry name" value="ABC_tran"/>
    <property type="match status" value="1"/>
</dbReference>
<keyword evidence="3" id="KW-0547">Nucleotide-binding</keyword>
<comment type="subcellular location">
    <subcellularLocation>
        <location evidence="1">Membrane</location>
        <topology evidence="1">Multi-pass membrane protein</topology>
    </subcellularLocation>
</comment>
<dbReference type="SUPFAM" id="SSF52540">
    <property type="entry name" value="P-loop containing nucleoside triphosphate hydrolases"/>
    <property type="match status" value="1"/>
</dbReference>
<dbReference type="AlphaFoldDB" id="K1ST36"/>
<dbReference type="PROSITE" id="PS00211">
    <property type="entry name" value="ABC_TRANSPORTER_1"/>
    <property type="match status" value="1"/>
</dbReference>
<keyword evidence="6" id="KW-0472">Membrane</keyword>
<evidence type="ECO:0000256" key="4">
    <source>
        <dbReference type="ARBA" id="ARBA00022840"/>
    </source>
</evidence>
<dbReference type="GO" id="GO:0016020">
    <property type="term" value="C:membrane"/>
    <property type="evidence" value="ECO:0007669"/>
    <property type="project" value="UniProtKB-SubCell"/>
</dbReference>
<feature type="domain" description="ABC transporter" evidence="7">
    <location>
        <begin position="3"/>
        <end position="219"/>
    </location>
</feature>
<keyword evidence="5" id="KW-1133">Transmembrane helix</keyword>
<proteinExistence type="predicted"/>
<dbReference type="FunFam" id="3.40.50.300:FF:000218">
    <property type="entry name" value="Multidrug ABC transporter ATP-binding protein"/>
    <property type="match status" value="1"/>
</dbReference>
<organism evidence="8">
    <name type="scientific">human gut metagenome</name>
    <dbReference type="NCBI Taxonomy" id="408170"/>
    <lineage>
        <taxon>unclassified sequences</taxon>
        <taxon>metagenomes</taxon>
        <taxon>organismal metagenomes</taxon>
    </lineage>
</organism>
<evidence type="ECO:0000256" key="3">
    <source>
        <dbReference type="ARBA" id="ARBA00022741"/>
    </source>
</evidence>
<protein>
    <submittedName>
        <fullName evidence="8">ABC-type multidrug transport system, ATPase and permease component</fullName>
    </submittedName>
</protein>
<name>K1ST36_9ZZZZ</name>
<evidence type="ECO:0000313" key="8">
    <source>
        <dbReference type="EMBL" id="EKC57035.1"/>
    </source>
</evidence>
<sequence length="219" mass="23570">GEITLSHVSFGYETNHPVLKDISLHVNPGEMLGIVGRSGAGKTTLVNLISRLYDVDEGEIYLDGIPVKELAFHDLRKNVAMVSQDTYIFMGTVADNIAYANPEATREDVVQAAILASAHEFIANMPDGYDTVIGASGKDLSGGEKQRISIARAILANPKILILDEATASVDTETEKAIQNSLNYLVKGRTTLSIAHRLSTLRDANHLVVIDGGKIVEEG</sequence>
<dbReference type="GO" id="GO:0016887">
    <property type="term" value="F:ATP hydrolysis activity"/>
    <property type="evidence" value="ECO:0007669"/>
    <property type="project" value="InterPro"/>
</dbReference>
<evidence type="ECO:0000259" key="7">
    <source>
        <dbReference type="PROSITE" id="PS50893"/>
    </source>
</evidence>
<dbReference type="EMBL" id="AJWY01009899">
    <property type="protein sequence ID" value="EKC57035.1"/>
    <property type="molecule type" value="Genomic_DNA"/>
</dbReference>
<gene>
    <name evidence="8" type="ORF">LEA_14543</name>
</gene>
<comment type="caution">
    <text evidence="8">The sequence shown here is derived from an EMBL/GenBank/DDBJ whole genome shotgun (WGS) entry which is preliminary data.</text>
</comment>
<dbReference type="PANTHER" id="PTHR24221">
    <property type="entry name" value="ATP-BINDING CASSETTE SUB-FAMILY B"/>
    <property type="match status" value="1"/>
</dbReference>
<dbReference type="InterPro" id="IPR003593">
    <property type="entry name" value="AAA+_ATPase"/>
</dbReference>
<dbReference type="PANTHER" id="PTHR24221:SF654">
    <property type="entry name" value="ATP-BINDING CASSETTE SUB-FAMILY B MEMBER 6"/>
    <property type="match status" value="1"/>
</dbReference>
<evidence type="ECO:0000256" key="1">
    <source>
        <dbReference type="ARBA" id="ARBA00004141"/>
    </source>
</evidence>
<dbReference type="InterPro" id="IPR017871">
    <property type="entry name" value="ABC_transporter-like_CS"/>
</dbReference>
<evidence type="ECO:0000256" key="2">
    <source>
        <dbReference type="ARBA" id="ARBA00022692"/>
    </source>
</evidence>
<feature type="non-terminal residue" evidence="8">
    <location>
        <position position="219"/>
    </location>
</feature>
<dbReference type="PROSITE" id="PS50893">
    <property type="entry name" value="ABC_TRANSPORTER_2"/>
    <property type="match status" value="1"/>
</dbReference>
<evidence type="ECO:0000256" key="6">
    <source>
        <dbReference type="ARBA" id="ARBA00023136"/>
    </source>
</evidence>
<feature type="non-terminal residue" evidence="8">
    <location>
        <position position="1"/>
    </location>
</feature>
<keyword evidence="4" id="KW-0067">ATP-binding</keyword>
<dbReference type="GO" id="GO:0005524">
    <property type="term" value="F:ATP binding"/>
    <property type="evidence" value="ECO:0007669"/>
    <property type="project" value="UniProtKB-KW"/>
</dbReference>
<dbReference type="SMART" id="SM00382">
    <property type="entry name" value="AAA"/>
    <property type="match status" value="1"/>
</dbReference>
<accession>K1ST36</accession>
<evidence type="ECO:0000256" key="5">
    <source>
        <dbReference type="ARBA" id="ARBA00022989"/>
    </source>
</evidence>
<dbReference type="Gene3D" id="3.40.50.300">
    <property type="entry name" value="P-loop containing nucleotide triphosphate hydrolases"/>
    <property type="match status" value="1"/>
</dbReference>
<dbReference type="GO" id="GO:0042626">
    <property type="term" value="F:ATPase-coupled transmembrane transporter activity"/>
    <property type="evidence" value="ECO:0007669"/>
    <property type="project" value="TreeGrafter"/>
</dbReference>
<keyword evidence="2" id="KW-0812">Transmembrane</keyword>
<dbReference type="InterPro" id="IPR027417">
    <property type="entry name" value="P-loop_NTPase"/>
</dbReference>
<reference evidence="8" key="1">
    <citation type="journal article" date="2013" name="Environ. Microbiol.">
        <title>Microbiota from the distal guts of lean and obese adolescents exhibit partial functional redundancy besides clear differences in community structure.</title>
        <authorList>
            <person name="Ferrer M."/>
            <person name="Ruiz A."/>
            <person name="Lanza F."/>
            <person name="Haange S.B."/>
            <person name="Oberbach A."/>
            <person name="Till H."/>
            <person name="Bargiela R."/>
            <person name="Campoy C."/>
            <person name="Segura M.T."/>
            <person name="Richter M."/>
            <person name="von Bergen M."/>
            <person name="Seifert J."/>
            <person name="Suarez A."/>
        </authorList>
    </citation>
    <scope>NUCLEOTIDE SEQUENCE</scope>
</reference>
<dbReference type="InterPro" id="IPR003439">
    <property type="entry name" value="ABC_transporter-like_ATP-bd"/>
</dbReference>
<dbReference type="InterPro" id="IPR039421">
    <property type="entry name" value="Type_1_exporter"/>
</dbReference>